<evidence type="ECO:0000313" key="2">
    <source>
        <dbReference type="Proteomes" id="UP000672934"/>
    </source>
</evidence>
<gene>
    <name evidence="1" type="ORF">LMG31506_05438</name>
</gene>
<evidence type="ECO:0000313" key="1">
    <source>
        <dbReference type="EMBL" id="CAG2155527.1"/>
    </source>
</evidence>
<sequence>MEIHVRLDDARALPHAMNIRIPVLLTISGTQYHAGVRATPNNLYVWIFPDIRTLLCERKKLGHALADAGFHKNDQVFLDVDGNSITLRASYQ</sequence>
<protein>
    <submittedName>
        <fullName evidence="1">Uncharacterized protein</fullName>
    </submittedName>
</protein>
<accession>A0A916IXZ2</accession>
<reference evidence="1" key="1">
    <citation type="submission" date="2021-03" db="EMBL/GenBank/DDBJ databases">
        <authorList>
            <person name="Peeters C."/>
        </authorList>
    </citation>
    <scope>NUCLEOTIDE SEQUENCE</scope>
    <source>
        <strain evidence="1">LMG 31506</strain>
    </source>
</reference>
<keyword evidence="2" id="KW-1185">Reference proteome</keyword>
<name>A0A916IXZ2_9BURK</name>
<comment type="caution">
    <text evidence="1">The sequence shown here is derived from an EMBL/GenBank/DDBJ whole genome shotgun (WGS) entry which is preliminary data.</text>
</comment>
<proteinExistence type="predicted"/>
<organism evidence="1 2">
    <name type="scientific">Cupriavidus yeoncheonensis</name>
    <dbReference type="NCBI Taxonomy" id="1462994"/>
    <lineage>
        <taxon>Bacteria</taxon>
        <taxon>Pseudomonadati</taxon>
        <taxon>Pseudomonadota</taxon>
        <taxon>Betaproteobacteria</taxon>
        <taxon>Burkholderiales</taxon>
        <taxon>Burkholderiaceae</taxon>
        <taxon>Cupriavidus</taxon>
    </lineage>
</organism>
<dbReference type="AlphaFoldDB" id="A0A916IXZ2"/>
<dbReference type="Proteomes" id="UP000672934">
    <property type="component" value="Unassembled WGS sequence"/>
</dbReference>
<dbReference type="EMBL" id="CAJPUY010000025">
    <property type="protein sequence ID" value="CAG2155527.1"/>
    <property type="molecule type" value="Genomic_DNA"/>
</dbReference>
<dbReference type="RefSeq" id="WP_211950280.1">
    <property type="nucleotide sequence ID" value="NZ_CAJPUY010000025.1"/>
</dbReference>